<evidence type="ECO:0000256" key="2">
    <source>
        <dbReference type="ARBA" id="ARBA00005695"/>
    </source>
</evidence>
<keyword evidence="3 4" id="KW-0732">Signal</keyword>
<dbReference type="RefSeq" id="WP_127786605.1">
    <property type="nucleotide sequence ID" value="NZ_SACL01000002.1"/>
</dbReference>
<dbReference type="GO" id="GO:0030288">
    <property type="term" value="C:outer membrane-bounded periplasmic space"/>
    <property type="evidence" value="ECO:0007669"/>
    <property type="project" value="UniProtKB-ARBA"/>
</dbReference>
<dbReference type="InterPro" id="IPR000914">
    <property type="entry name" value="SBP_5_dom"/>
</dbReference>
<dbReference type="CDD" id="cd08502">
    <property type="entry name" value="PBP2_NikA_DppA_OppA_like_16"/>
    <property type="match status" value="1"/>
</dbReference>
<dbReference type="GO" id="GO:1904680">
    <property type="term" value="F:peptide transmembrane transporter activity"/>
    <property type="evidence" value="ECO:0007669"/>
    <property type="project" value="TreeGrafter"/>
</dbReference>
<dbReference type="Gene3D" id="3.10.105.10">
    <property type="entry name" value="Dipeptide-binding Protein, Domain 3"/>
    <property type="match status" value="1"/>
</dbReference>
<dbReference type="PANTHER" id="PTHR30290:SF38">
    <property type="entry name" value="D,D-DIPEPTIDE-BINDING PERIPLASMIC PROTEIN DDPA-RELATED"/>
    <property type="match status" value="1"/>
</dbReference>
<feature type="domain" description="Solute-binding protein family 5" evidence="5">
    <location>
        <begin position="69"/>
        <end position="439"/>
    </location>
</feature>
<dbReference type="Gene3D" id="3.40.190.10">
    <property type="entry name" value="Periplasmic binding protein-like II"/>
    <property type="match status" value="1"/>
</dbReference>
<dbReference type="GO" id="GO:0015833">
    <property type="term" value="P:peptide transport"/>
    <property type="evidence" value="ECO:0007669"/>
    <property type="project" value="TreeGrafter"/>
</dbReference>
<name>A0A437MI82_9PROT</name>
<dbReference type="PIRSF" id="PIRSF002741">
    <property type="entry name" value="MppA"/>
    <property type="match status" value="1"/>
</dbReference>
<dbReference type="InterPro" id="IPR030678">
    <property type="entry name" value="Peptide/Ni-bd"/>
</dbReference>
<dbReference type="EMBL" id="SACL01000002">
    <property type="protein sequence ID" value="RVT97377.1"/>
    <property type="molecule type" value="Genomic_DNA"/>
</dbReference>
<keyword evidence="7" id="KW-1185">Reference proteome</keyword>
<proteinExistence type="inferred from homology"/>
<comment type="subcellular location">
    <subcellularLocation>
        <location evidence="1">Periplasm</location>
    </subcellularLocation>
</comment>
<feature type="chain" id="PRO_5019204484" evidence="4">
    <location>
        <begin position="23"/>
        <end position="524"/>
    </location>
</feature>
<dbReference type="OrthoDB" id="7233744at2"/>
<dbReference type="InterPro" id="IPR039424">
    <property type="entry name" value="SBP_5"/>
</dbReference>
<dbReference type="PANTHER" id="PTHR30290">
    <property type="entry name" value="PERIPLASMIC BINDING COMPONENT OF ABC TRANSPORTER"/>
    <property type="match status" value="1"/>
</dbReference>
<dbReference type="AlphaFoldDB" id="A0A437MI82"/>
<dbReference type="Pfam" id="PF00496">
    <property type="entry name" value="SBP_bac_5"/>
    <property type="match status" value="1"/>
</dbReference>
<dbReference type="GO" id="GO:0043190">
    <property type="term" value="C:ATP-binding cassette (ABC) transporter complex"/>
    <property type="evidence" value="ECO:0007669"/>
    <property type="project" value="InterPro"/>
</dbReference>
<organism evidence="6 7">
    <name type="scientific">Rhodovarius crocodyli</name>
    <dbReference type="NCBI Taxonomy" id="1979269"/>
    <lineage>
        <taxon>Bacteria</taxon>
        <taxon>Pseudomonadati</taxon>
        <taxon>Pseudomonadota</taxon>
        <taxon>Alphaproteobacteria</taxon>
        <taxon>Acetobacterales</taxon>
        <taxon>Roseomonadaceae</taxon>
        <taxon>Rhodovarius</taxon>
    </lineage>
</organism>
<dbReference type="SUPFAM" id="SSF53850">
    <property type="entry name" value="Periplasmic binding protein-like II"/>
    <property type="match status" value="1"/>
</dbReference>
<evidence type="ECO:0000313" key="7">
    <source>
        <dbReference type="Proteomes" id="UP000282957"/>
    </source>
</evidence>
<accession>A0A437MI82</accession>
<protein>
    <submittedName>
        <fullName evidence="6">ABC transporter substrate-binding protein</fullName>
    </submittedName>
</protein>
<evidence type="ECO:0000259" key="5">
    <source>
        <dbReference type="Pfam" id="PF00496"/>
    </source>
</evidence>
<feature type="signal peptide" evidence="4">
    <location>
        <begin position="1"/>
        <end position="22"/>
    </location>
</feature>
<comment type="caution">
    <text evidence="6">The sequence shown here is derived from an EMBL/GenBank/DDBJ whole genome shotgun (WGS) entry which is preliminary data.</text>
</comment>
<evidence type="ECO:0000256" key="1">
    <source>
        <dbReference type="ARBA" id="ARBA00004418"/>
    </source>
</evidence>
<sequence length="524" mass="57846">MSFTRRGAMLGGGALLAAPAAAQNTRVLRFVPQADLASLDPVWTTATVSLVHGFMVFDTLYGTDADYNVHPQMAAGHVIEDDGRRWTITLRDGLKFHDGEPVRARDCVASIRRWAARDMFGAEILAVTDEISAPDDKRIVFRLKRPFPLLARALGKVTSAMPAMMPERIAATDPHRQVTEMVGSGPFRFLPAERLSGARVAYARNADYVPRPDGVASRSAGPKIAHFDRVEWHILPDPSTAAAALQNGEVDWLEYAGNDLAPMLRRNRQIEVKLVDDRSCSIFRFNHLQPPFDNPAIRRALLGALKQEDFMTAAFGDDRAAWKAPVGPFLSGTPMASEIGFEALTGPRDYDKVKRDLAAAGYRGEKVVVLQANDFPLLKALSEVSADMLQRAGMNVEVVAGDWGTIVQRRNSKNPVERGGWSVFVSGLGGAGTLDPVAHLGLRAHGERAWFGWPNSPALEAMRREWMDAPDEAAQRQVAQRIQTQFWQDLPYLPLGEYYRLMAHRRGLVDIPTGISTFTGIRRT</sequence>
<comment type="similarity">
    <text evidence="2">Belongs to the bacterial solute-binding protein 5 family.</text>
</comment>
<evidence type="ECO:0000256" key="3">
    <source>
        <dbReference type="ARBA" id="ARBA00022729"/>
    </source>
</evidence>
<evidence type="ECO:0000313" key="6">
    <source>
        <dbReference type="EMBL" id="RVT97377.1"/>
    </source>
</evidence>
<gene>
    <name evidence="6" type="ORF">EOD42_05955</name>
</gene>
<reference evidence="6 7" key="1">
    <citation type="submission" date="2019-01" db="EMBL/GenBank/DDBJ databases">
        <authorList>
            <person name="Chen W.-M."/>
        </authorList>
    </citation>
    <scope>NUCLEOTIDE SEQUENCE [LARGE SCALE GENOMIC DNA]</scope>
    <source>
        <strain evidence="6 7">CCP-6</strain>
    </source>
</reference>
<dbReference type="Proteomes" id="UP000282957">
    <property type="component" value="Unassembled WGS sequence"/>
</dbReference>
<evidence type="ECO:0000256" key="4">
    <source>
        <dbReference type="SAM" id="SignalP"/>
    </source>
</evidence>